<name>A0AAD8W6D0_LOLMU</name>
<dbReference type="SUPFAM" id="SSF81383">
    <property type="entry name" value="F-box domain"/>
    <property type="match status" value="1"/>
</dbReference>
<dbReference type="Proteomes" id="UP001231189">
    <property type="component" value="Unassembled WGS sequence"/>
</dbReference>
<proteinExistence type="predicted"/>
<gene>
    <name evidence="2" type="ORF">QYE76_060272</name>
</gene>
<reference evidence="2" key="1">
    <citation type="submission" date="2023-07" db="EMBL/GenBank/DDBJ databases">
        <title>A chromosome-level genome assembly of Lolium multiflorum.</title>
        <authorList>
            <person name="Chen Y."/>
            <person name="Copetti D."/>
            <person name="Kolliker R."/>
            <person name="Studer B."/>
        </authorList>
    </citation>
    <scope>NUCLEOTIDE SEQUENCE</scope>
    <source>
        <strain evidence="2">02402/16</strain>
        <tissue evidence="2">Leaf</tissue>
    </source>
</reference>
<sequence>MSPHQQQREDEDRLSTLTDDILLCILGRVSLCMAVRTCVLSTRWRHLPWLLPELSISVKDFLSVPCPEPIEANDMEELAMVSLTKATRSFLADQQRERTISSLHLKLYLINTFLCELGLLVGDAIESGLLKDLDLTILDETDPLDCSVEDMLQRAQEIDGFFSACPSVLHCLTRLSLDNLGFIKVDMHHILFDCCKQLKYLSLCQCDTGLGSWFKIDAPDSKLIVLELTKCRFERLEVVCLPKLEKLSWDTWVSRSVPLAFGFVPFLGQLELSCGAICDQREFKLSELLHGTTSIHTLTLDFQGEKLWMQPEMGQLCTAFKKLRKLYVRGIFVEFDILWITAFLVAAPSIEMLHVEVWEHPCDVDDEIRQQAFSDRKAPQWKMDFDGSKNWLLKELEFIGFRSLEHQFTFIRSMLERCPNLQSIILKGDEQCDSCDALGIPSKFPKKVEQEMVIWLQPETKQLCTAFNKLRKLSVQGIFVEFDILWTTAFLVAAPSIELLQIEVWEHPCDEEDLTDEDRRRTNSERRNPQWDMDFDNSKNWLLKELEFVGFRSLEQQFTFIRSVLERSPNLQKIFLKDDEECSFCAALGAPSKFPKKDDQEMIRRRITDGIFSPQIIFDKL</sequence>
<organism evidence="2 3">
    <name type="scientific">Lolium multiflorum</name>
    <name type="common">Italian ryegrass</name>
    <name type="synonym">Lolium perenne subsp. multiflorum</name>
    <dbReference type="NCBI Taxonomy" id="4521"/>
    <lineage>
        <taxon>Eukaryota</taxon>
        <taxon>Viridiplantae</taxon>
        <taxon>Streptophyta</taxon>
        <taxon>Embryophyta</taxon>
        <taxon>Tracheophyta</taxon>
        <taxon>Spermatophyta</taxon>
        <taxon>Magnoliopsida</taxon>
        <taxon>Liliopsida</taxon>
        <taxon>Poales</taxon>
        <taxon>Poaceae</taxon>
        <taxon>BOP clade</taxon>
        <taxon>Pooideae</taxon>
        <taxon>Poodae</taxon>
        <taxon>Poeae</taxon>
        <taxon>Poeae Chloroplast Group 2 (Poeae type)</taxon>
        <taxon>Loliodinae</taxon>
        <taxon>Loliinae</taxon>
        <taxon>Lolium</taxon>
    </lineage>
</organism>
<keyword evidence="3" id="KW-1185">Reference proteome</keyword>
<comment type="caution">
    <text evidence="2">The sequence shown here is derived from an EMBL/GenBank/DDBJ whole genome shotgun (WGS) entry which is preliminary data.</text>
</comment>
<accession>A0AAD8W6D0</accession>
<dbReference type="SUPFAM" id="SSF52047">
    <property type="entry name" value="RNI-like"/>
    <property type="match status" value="1"/>
</dbReference>
<dbReference type="EMBL" id="JAUUTY010000004">
    <property type="protein sequence ID" value="KAK1642467.1"/>
    <property type="molecule type" value="Genomic_DNA"/>
</dbReference>
<evidence type="ECO:0000259" key="1">
    <source>
        <dbReference type="Pfam" id="PF23622"/>
    </source>
</evidence>
<evidence type="ECO:0000313" key="3">
    <source>
        <dbReference type="Proteomes" id="UP001231189"/>
    </source>
</evidence>
<dbReference type="PANTHER" id="PTHR35545">
    <property type="entry name" value="F-BOX DOMAIN-CONTAINING PROTEIN"/>
    <property type="match status" value="1"/>
</dbReference>
<dbReference type="InterPro" id="IPR036047">
    <property type="entry name" value="F-box-like_dom_sf"/>
</dbReference>
<dbReference type="PANTHER" id="PTHR35545:SF27">
    <property type="entry name" value="FBD DOMAIN-CONTAINING PROTEIN"/>
    <property type="match status" value="1"/>
</dbReference>
<evidence type="ECO:0000313" key="2">
    <source>
        <dbReference type="EMBL" id="KAK1642467.1"/>
    </source>
</evidence>
<protein>
    <recommendedName>
        <fullName evidence="1">At1g61320/AtMIF1 LRR domain-containing protein</fullName>
    </recommendedName>
</protein>
<dbReference type="Gene3D" id="3.80.10.10">
    <property type="entry name" value="Ribonuclease Inhibitor"/>
    <property type="match status" value="1"/>
</dbReference>
<dbReference type="Pfam" id="PF23622">
    <property type="entry name" value="LRR_At1g61320_AtMIF1"/>
    <property type="match status" value="1"/>
</dbReference>
<dbReference type="InterPro" id="IPR032675">
    <property type="entry name" value="LRR_dom_sf"/>
</dbReference>
<dbReference type="AlphaFoldDB" id="A0AAD8W6D0"/>
<feature type="domain" description="At1g61320/AtMIF1 LRR" evidence="1">
    <location>
        <begin position="168"/>
        <end position="436"/>
    </location>
</feature>
<dbReference type="InterPro" id="IPR055357">
    <property type="entry name" value="LRR_At1g61320_AtMIF1"/>
</dbReference>